<evidence type="ECO:0000313" key="2">
    <source>
        <dbReference type="Proteomes" id="UP000256690"/>
    </source>
</evidence>
<dbReference type="RefSeq" id="XP_026608808.1">
    <property type="nucleotide sequence ID" value="XM_026742963.1"/>
</dbReference>
<dbReference type="AlphaFoldDB" id="A0A3D8T4Y8"/>
<reference evidence="1 2" key="1">
    <citation type="journal article" date="2018" name="IMA Fungus">
        <title>IMA Genome-F 9: Draft genome sequence of Annulohypoxylon stygium, Aspergillus mulundensis, Berkeleyomyces basicola (syn. Thielaviopsis basicola), Ceratocystis smalleyi, two Cercospora beticola strains, Coleophoma cylindrospora, Fusarium fracticaudum, Phialophora cf. hyalina, and Morchella septimelata.</title>
        <authorList>
            <person name="Wingfield B.D."/>
            <person name="Bills G.F."/>
            <person name="Dong Y."/>
            <person name="Huang W."/>
            <person name="Nel W.J."/>
            <person name="Swalarsk-Parry B.S."/>
            <person name="Vaghefi N."/>
            <person name="Wilken P.M."/>
            <person name="An Z."/>
            <person name="de Beer Z.W."/>
            <person name="De Vos L."/>
            <person name="Chen L."/>
            <person name="Duong T.A."/>
            <person name="Gao Y."/>
            <person name="Hammerbacher A."/>
            <person name="Kikkert J.R."/>
            <person name="Li Y."/>
            <person name="Li H."/>
            <person name="Li K."/>
            <person name="Li Q."/>
            <person name="Liu X."/>
            <person name="Ma X."/>
            <person name="Naidoo K."/>
            <person name="Pethybridge S.J."/>
            <person name="Sun J."/>
            <person name="Steenkamp E.T."/>
            <person name="van der Nest M.A."/>
            <person name="van Wyk S."/>
            <person name="Wingfield M.J."/>
            <person name="Xiong C."/>
            <person name="Yue Q."/>
            <person name="Zhang X."/>
        </authorList>
    </citation>
    <scope>NUCLEOTIDE SEQUENCE [LARGE SCALE GENOMIC DNA]</scope>
    <source>
        <strain evidence="1 2">DSM 5745</strain>
    </source>
</reference>
<proteinExistence type="predicted"/>
<dbReference type="Proteomes" id="UP000256690">
    <property type="component" value="Unassembled WGS sequence"/>
</dbReference>
<keyword evidence="2" id="KW-1185">Reference proteome</keyword>
<protein>
    <submittedName>
        <fullName evidence="1">Uncharacterized protein</fullName>
    </submittedName>
</protein>
<evidence type="ECO:0000313" key="1">
    <source>
        <dbReference type="EMBL" id="RDW93625.1"/>
    </source>
</evidence>
<name>A0A3D8T4Y8_9EURO</name>
<comment type="caution">
    <text evidence="1">The sequence shown here is derived from an EMBL/GenBank/DDBJ whole genome shotgun (WGS) entry which is preliminary data.</text>
</comment>
<dbReference type="GeneID" id="38111317"/>
<gene>
    <name evidence="1" type="ORF">DSM5745_00947</name>
</gene>
<dbReference type="EMBL" id="PVWQ01000001">
    <property type="protein sequence ID" value="RDW93625.1"/>
    <property type="molecule type" value="Genomic_DNA"/>
</dbReference>
<accession>A0A3D8T4Y8</accession>
<sequence length="225" mass="24755">MPDINCPSYLIPTKFYAVSPTSAPNQLKRLQAGQFITSPAHPGRPISADSPLQFNAFEGIHKQSSIRTLREYLTGTEPHIGISRYAATNMLTRHMHGVYLPESVSLISVAKSIPWTTTSLSLSMKGVEDALSAPEAACLHGNGGQGRSAARWSWTYSRCFEEQETGDTTGAAVYLRLPAPEMLRYYNIRNRHTKEALWSTRPLVYGIGGEEGSLPGLRGDNIEMD</sequence>
<organism evidence="1 2">
    <name type="scientific">Aspergillus mulundensis</name>
    <dbReference type="NCBI Taxonomy" id="1810919"/>
    <lineage>
        <taxon>Eukaryota</taxon>
        <taxon>Fungi</taxon>
        <taxon>Dikarya</taxon>
        <taxon>Ascomycota</taxon>
        <taxon>Pezizomycotina</taxon>
        <taxon>Eurotiomycetes</taxon>
        <taxon>Eurotiomycetidae</taxon>
        <taxon>Eurotiales</taxon>
        <taxon>Aspergillaceae</taxon>
        <taxon>Aspergillus</taxon>
        <taxon>Aspergillus subgen. Nidulantes</taxon>
    </lineage>
</organism>